<dbReference type="NCBIfam" id="TIGR01640">
    <property type="entry name" value="F_box_assoc_1"/>
    <property type="match status" value="1"/>
</dbReference>
<comment type="caution">
    <text evidence="2">The sequence shown here is derived from an EMBL/GenBank/DDBJ whole genome shotgun (WGS) entry which is preliminary data.</text>
</comment>
<name>A0AA88JDI6_FICCA</name>
<sequence length="419" mass="47603">MAMKIKRKPTVCGTEINNTDGPSISDLPMTVSVDILLKLCTKSIALCKCVCKSWRALISDPQFAKLHFEQAKTCLLVRDMSHCRISRALFLLEPEDGCSFDTGYCWCGSVKEKCNRCRLNIKVKAKLKMPVRNAQVMLGHAGDDMNAIFGIENNRNRKQIGLKSVWAHKYFIENSCNGLLCLIDETGYDDPVICNPILGEFIYLPKSSNKKDNALFFSVGLGFNPKKNQYKVIRMFSRLTTDPATAFSRRLGGSMAEIHTIGTDSWRSVEILAFNRYFESNPVYLNVALHWIYGKDGFKCIGSFDLEEEQFHSFSIPSPPHQQRAYLKMGVLGGSLCVYYTDAYGHIDIWVMKDYGISESWTRLFSIDYASDLGPPSCFRCQPISYLNNGALLMFDPSLNDLIYYDELRGLRFKHLKFI</sequence>
<dbReference type="InterPro" id="IPR036047">
    <property type="entry name" value="F-box-like_dom_sf"/>
</dbReference>
<evidence type="ECO:0000259" key="1">
    <source>
        <dbReference type="SMART" id="SM00256"/>
    </source>
</evidence>
<dbReference type="InterPro" id="IPR006527">
    <property type="entry name" value="F-box-assoc_dom_typ1"/>
</dbReference>
<dbReference type="InterPro" id="IPR017451">
    <property type="entry name" value="F-box-assoc_interact_dom"/>
</dbReference>
<dbReference type="Pfam" id="PF07734">
    <property type="entry name" value="FBA_1"/>
    <property type="match status" value="1"/>
</dbReference>
<dbReference type="Gene3D" id="1.20.1280.50">
    <property type="match status" value="1"/>
</dbReference>
<evidence type="ECO:0000313" key="2">
    <source>
        <dbReference type="EMBL" id="GMN69979.1"/>
    </source>
</evidence>
<dbReference type="Pfam" id="PF00646">
    <property type="entry name" value="F-box"/>
    <property type="match status" value="1"/>
</dbReference>
<dbReference type="EMBL" id="BTGU01000990">
    <property type="protein sequence ID" value="GMN69979.1"/>
    <property type="molecule type" value="Genomic_DNA"/>
</dbReference>
<gene>
    <name evidence="2" type="ORF">TIFTF001_039027</name>
</gene>
<dbReference type="Proteomes" id="UP001187192">
    <property type="component" value="Unassembled WGS sequence"/>
</dbReference>
<dbReference type="InterPro" id="IPR001810">
    <property type="entry name" value="F-box_dom"/>
</dbReference>
<protein>
    <recommendedName>
        <fullName evidence="1">F-box domain-containing protein</fullName>
    </recommendedName>
</protein>
<dbReference type="PANTHER" id="PTHR31672">
    <property type="entry name" value="BNACNNG10540D PROTEIN"/>
    <property type="match status" value="1"/>
</dbReference>
<dbReference type="PANTHER" id="PTHR31672:SF13">
    <property type="entry name" value="F-BOX PROTEIN CPR30-LIKE"/>
    <property type="match status" value="1"/>
</dbReference>
<dbReference type="SUPFAM" id="SSF81383">
    <property type="entry name" value="F-box domain"/>
    <property type="match status" value="1"/>
</dbReference>
<proteinExistence type="predicted"/>
<keyword evidence="3" id="KW-1185">Reference proteome</keyword>
<dbReference type="InterPro" id="IPR050796">
    <property type="entry name" value="SCF_F-box_component"/>
</dbReference>
<feature type="non-terminal residue" evidence="2">
    <location>
        <position position="419"/>
    </location>
</feature>
<dbReference type="AlphaFoldDB" id="A0AA88JDI6"/>
<organism evidence="2 3">
    <name type="scientific">Ficus carica</name>
    <name type="common">Common fig</name>
    <dbReference type="NCBI Taxonomy" id="3494"/>
    <lineage>
        <taxon>Eukaryota</taxon>
        <taxon>Viridiplantae</taxon>
        <taxon>Streptophyta</taxon>
        <taxon>Embryophyta</taxon>
        <taxon>Tracheophyta</taxon>
        <taxon>Spermatophyta</taxon>
        <taxon>Magnoliopsida</taxon>
        <taxon>eudicotyledons</taxon>
        <taxon>Gunneridae</taxon>
        <taxon>Pentapetalae</taxon>
        <taxon>rosids</taxon>
        <taxon>fabids</taxon>
        <taxon>Rosales</taxon>
        <taxon>Moraceae</taxon>
        <taxon>Ficeae</taxon>
        <taxon>Ficus</taxon>
    </lineage>
</organism>
<reference evidence="2" key="1">
    <citation type="submission" date="2023-07" db="EMBL/GenBank/DDBJ databases">
        <title>draft genome sequence of fig (Ficus carica).</title>
        <authorList>
            <person name="Takahashi T."/>
            <person name="Nishimura K."/>
        </authorList>
    </citation>
    <scope>NUCLEOTIDE SEQUENCE</scope>
</reference>
<accession>A0AA88JDI6</accession>
<dbReference type="SMART" id="SM00256">
    <property type="entry name" value="FBOX"/>
    <property type="match status" value="1"/>
</dbReference>
<evidence type="ECO:0000313" key="3">
    <source>
        <dbReference type="Proteomes" id="UP001187192"/>
    </source>
</evidence>
<feature type="domain" description="F-box" evidence="1">
    <location>
        <begin position="27"/>
        <end position="67"/>
    </location>
</feature>